<dbReference type="EMBL" id="QMKO01003924">
    <property type="protein sequence ID" value="RTG80707.1"/>
    <property type="molecule type" value="Genomic_DNA"/>
</dbReference>
<comment type="subcellular location">
    <subcellularLocation>
        <location evidence="1 8">Endoplasmic reticulum membrane</location>
        <topology evidence="1 8">Multi-pass membrane protein</topology>
    </subcellularLocation>
</comment>
<feature type="transmembrane region" description="Helical" evidence="8">
    <location>
        <begin position="96"/>
        <end position="118"/>
    </location>
</feature>
<proteinExistence type="inferred from homology"/>
<evidence type="ECO:0000313" key="10">
    <source>
        <dbReference type="Proteomes" id="UP000290809"/>
    </source>
</evidence>
<evidence type="ECO:0000256" key="5">
    <source>
        <dbReference type="ARBA" id="ARBA00022824"/>
    </source>
</evidence>
<reference evidence="9 10" key="1">
    <citation type="journal article" date="2019" name="PLoS Pathog.">
        <title>Genome sequence of the bovine parasite Schistosoma bovis Tanzania.</title>
        <authorList>
            <person name="Oey H."/>
            <person name="Zakrzewski M."/>
            <person name="Gobert G."/>
            <person name="Gravermann K."/>
            <person name="Stoye J."/>
            <person name="Jones M."/>
            <person name="Mcmanus D."/>
            <person name="Krause L."/>
        </authorList>
    </citation>
    <scope>NUCLEOTIDE SEQUENCE [LARGE SCALE GENOMIC DNA]</scope>
    <source>
        <strain evidence="9 10">TAN1997</strain>
    </source>
</reference>
<dbReference type="Pfam" id="PF03901">
    <property type="entry name" value="Glyco_transf_22"/>
    <property type="match status" value="1"/>
</dbReference>
<comment type="similarity">
    <text evidence="8">Belongs to the glycosyltransferase 22 family.</text>
</comment>
<dbReference type="GO" id="GO:0000026">
    <property type="term" value="F:alpha-1,2-mannosyltransferase activity"/>
    <property type="evidence" value="ECO:0007669"/>
    <property type="project" value="TreeGrafter"/>
</dbReference>
<keyword evidence="2 8" id="KW-0328">Glycosyltransferase</keyword>
<gene>
    <name evidence="9" type="ORF">DC041_0000195</name>
</gene>
<feature type="transmembrane region" description="Helical" evidence="8">
    <location>
        <begin position="184"/>
        <end position="209"/>
    </location>
</feature>
<evidence type="ECO:0000256" key="1">
    <source>
        <dbReference type="ARBA" id="ARBA00004477"/>
    </source>
</evidence>
<dbReference type="GO" id="GO:0006506">
    <property type="term" value="P:GPI anchor biosynthetic process"/>
    <property type="evidence" value="ECO:0007669"/>
    <property type="project" value="TreeGrafter"/>
</dbReference>
<evidence type="ECO:0000256" key="6">
    <source>
        <dbReference type="ARBA" id="ARBA00022989"/>
    </source>
</evidence>
<keyword evidence="3" id="KW-0808">Transferase</keyword>
<dbReference type="Proteomes" id="UP000290809">
    <property type="component" value="Unassembled WGS sequence"/>
</dbReference>
<evidence type="ECO:0000256" key="4">
    <source>
        <dbReference type="ARBA" id="ARBA00022692"/>
    </source>
</evidence>
<protein>
    <recommendedName>
        <fullName evidence="8">Mannosyltransferase</fullName>
        <ecNumber evidence="8">2.4.1.-</ecNumber>
    </recommendedName>
</protein>
<dbReference type="InterPro" id="IPR005599">
    <property type="entry name" value="GPI_mannosylTrfase"/>
</dbReference>
<sequence>MDPLIDTCILPGYGTLTWEWEPKIALRSPVHPLLISFIYKMIATLGADSQWMIMKSPQILHGFFAAIADFHLYKLIKQLSGFQIAKLIRFISHVQILLSFVFLNLLTYPLNYFCFVLIKRLQWTLFHHVCNWFTIYCAPRSLSNCVEWCLCIIGLSYYPWNVVCQTDQQFIQLTASNYHNQSKWFIFIAVVCVLIRPTALIIWFPLCFWHIWRKCMIASTLDKDNNHDLKEYQKYSRYVRLSM</sequence>
<evidence type="ECO:0000256" key="3">
    <source>
        <dbReference type="ARBA" id="ARBA00022679"/>
    </source>
</evidence>
<comment type="caution">
    <text evidence="8">Lacks conserved residue(s) required for the propagation of feature annotation.</text>
</comment>
<organism evidence="9 10">
    <name type="scientific">Schistosoma bovis</name>
    <name type="common">Blood fluke</name>
    <dbReference type="NCBI Taxonomy" id="6184"/>
    <lineage>
        <taxon>Eukaryota</taxon>
        <taxon>Metazoa</taxon>
        <taxon>Spiralia</taxon>
        <taxon>Lophotrochozoa</taxon>
        <taxon>Platyhelminthes</taxon>
        <taxon>Trematoda</taxon>
        <taxon>Digenea</taxon>
        <taxon>Strigeidida</taxon>
        <taxon>Schistosomatoidea</taxon>
        <taxon>Schistosomatidae</taxon>
        <taxon>Schistosoma</taxon>
    </lineage>
</organism>
<evidence type="ECO:0000256" key="7">
    <source>
        <dbReference type="ARBA" id="ARBA00023136"/>
    </source>
</evidence>
<evidence type="ECO:0000256" key="2">
    <source>
        <dbReference type="ARBA" id="ARBA00022676"/>
    </source>
</evidence>
<evidence type="ECO:0000313" key="9">
    <source>
        <dbReference type="EMBL" id="RTG80707.1"/>
    </source>
</evidence>
<keyword evidence="4 8" id="KW-0812">Transmembrane</keyword>
<dbReference type="STRING" id="6184.A0A430PZ28"/>
<dbReference type="AlphaFoldDB" id="A0A430PZ28"/>
<keyword evidence="5 8" id="KW-0256">Endoplasmic reticulum</keyword>
<keyword evidence="10" id="KW-1185">Reference proteome</keyword>
<evidence type="ECO:0000256" key="8">
    <source>
        <dbReference type="RuleBase" id="RU363075"/>
    </source>
</evidence>
<name>A0A430PZ28_SCHBO</name>
<comment type="caution">
    <text evidence="9">The sequence shown here is derived from an EMBL/GenBank/DDBJ whole genome shotgun (WGS) entry which is preliminary data.</text>
</comment>
<dbReference type="PANTHER" id="PTHR22760:SF4">
    <property type="entry name" value="GPI MANNOSYLTRANSFERASE 3"/>
    <property type="match status" value="1"/>
</dbReference>
<keyword evidence="6 8" id="KW-1133">Transmembrane helix</keyword>
<dbReference type="GO" id="GO:0005789">
    <property type="term" value="C:endoplasmic reticulum membrane"/>
    <property type="evidence" value="ECO:0007669"/>
    <property type="project" value="UniProtKB-SubCell"/>
</dbReference>
<keyword evidence="7 8" id="KW-0472">Membrane</keyword>
<dbReference type="PANTHER" id="PTHR22760">
    <property type="entry name" value="GLYCOSYLTRANSFERASE"/>
    <property type="match status" value="1"/>
</dbReference>
<accession>A0A430PZ28</accession>
<dbReference type="EC" id="2.4.1.-" evidence="8"/>